<dbReference type="PANTHER" id="PTHR34220">
    <property type="entry name" value="SENSOR HISTIDINE KINASE YPDA"/>
    <property type="match status" value="1"/>
</dbReference>
<dbReference type="RefSeq" id="WP_208177872.1">
    <property type="nucleotide sequence ID" value="NZ_JAGETZ010000015.1"/>
</dbReference>
<protein>
    <submittedName>
        <fullName evidence="3">Sensor histidine kinase</fullName>
    </submittedName>
</protein>
<keyword evidence="1" id="KW-0812">Transmembrane</keyword>
<dbReference type="InterPro" id="IPR010559">
    <property type="entry name" value="Sig_transdc_His_kin_internal"/>
</dbReference>
<dbReference type="PANTHER" id="PTHR34220:SF7">
    <property type="entry name" value="SENSOR HISTIDINE KINASE YPDA"/>
    <property type="match status" value="1"/>
</dbReference>
<feature type="transmembrane region" description="Helical" evidence="1">
    <location>
        <begin position="121"/>
        <end position="143"/>
    </location>
</feature>
<sequence>MRRFVIWTVHVGYWALLGLGLLTLYFFAVYVPAHARPVAAPIGSLWAWLRLMAGFAVLPGLLSFYVSYSVLFTWFLSRRQFGRFLLAGGLTALLAAGAGAGLASLPAFFGPAYLFGDGYASALGILLLMTLLAWLHGLGGALIRGGLTWYQDIRLKEALHRQNLETELALVKAQIDPHFLFNTLNNIDVLITKDAATASTYLNKLSGILRVLLYETRKERISLDREITYLQQYVDLQKIRTANAGYVQMQVKGPAAGQEIAPMLLLPFIENAFKHTDGHKASSQIRVCLQLSPGKLRFTCTNNVVPTPTTETAGGLGNNLLRKRLALLYPAAHQLHIRHDADCYRVELELSL</sequence>
<evidence type="ECO:0000313" key="3">
    <source>
        <dbReference type="EMBL" id="MBO2012101.1"/>
    </source>
</evidence>
<keyword evidence="1" id="KW-0472">Membrane</keyword>
<evidence type="ECO:0000259" key="2">
    <source>
        <dbReference type="Pfam" id="PF06580"/>
    </source>
</evidence>
<feature type="domain" description="Signal transduction histidine kinase internal region" evidence="2">
    <location>
        <begin position="167"/>
        <end position="242"/>
    </location>
</feature>
<reference evidence="3 4" key="1">
    <citation type="submission" date="2021-03" db="EMBL/GenBank/DDBJ databases">
        <authorList>
            <person name="Kim M.K."/>
        </authorList>
    </citation>
    <scope>NUCLEOTIDE SEQUENCE [LARGE SCALE GENOMIC DNA]</scope>
    <source>
        <strain evidence="3 4">BT442</strain>
    </source>
</reference>
<dbReference type="EMBL" id="JAGETZ010000015">
    <property type="protein sequence ID" value="MBO2012101.1"/>
    <property type="molecule type" value="Genomic_DNA"/>
</dbReference>
<feature type="transmembrane region" description="Helical" evidence="1">
    <location>
        <begin position="51"/>
        <end position="77"/>
    </location>
</feature>
<evidence type="ECO:0000313" key="4">
    <source>
        <dbReference type="Proteomes" id="UP000664369"/>
    </source>
</evidence>
<dbReference type="GO" id="GO:0016301">
    <property type="term" value="F:kinase activity"/>
    <property type="evidence" value="ECO:0007669"/>
    <property type="project" value="UniProtKB-KW"/>
</dbReference>
<proteinExistence type="predicted"/>
<gene>
    <name evidence="3" type="ORF">J4E00_23755</name>
</gene>
<evidence type="ECO:0000256" key="1">
    <source>
        <dbReference type="SAM" id="Phobius"/>
    </source>
</evidence>
<dbReference type="Gene3D" id="3.30.565.10">
    <property type="entry name" value="Histidine kinase-like ATPase, C-terminal domain"/>
    <property type="match status" value="1"/>
</dbReference>
<comment type="caution">
    <text evidence="3">The sequence shown here is derived from an EMBL/GenBank/DDBJ whole genome shotgun (WGS) entry which is preliminary data.</text>
</comment>
<organism evidence="3 4">
    <name type="scientific">Hymenobacter negativus</name>
    <dbReference type="NCBI Taxonomy" id="2795026"/>
    <lineage>
        <taxon>Bacteria</taxon>
        <taxon>Pseudomonadati</taxon>
        <taxon>Bacteroidota</taxon>
        <taxon>Cytophagia</taxon>
        <taxon>Cytophagales</taxon>
        <taxon>Hymenobacteraceae</taxon>
        <taxon>Hymenobacter</taxon>
    </lineage>
</organism>
<keyword evidence="3" id="KW-0808">Transferase</keyword>
<keyword evidence="3" id="KW-0418">Kinase</keyword>
<dbReference type="Proteomes" id="UP000664369">
    <property type="component" value="Unassembled WGS sequence"/>
</dbReference>
<feature type="transmembrane region" description="Helical" evidence="1">
    <location>
        <begin position="84"/>
        <end position="109"/>
    </location>
</feature>
<accession>A0ABS3QLI0</accession>
<dbReference type="InterPro" id="IPR036890">
    <property type="entry name" value="HATPase_C_sf"/>
</dbReference>
<keyword evidence="1" id="KW-1133">Transmembrane helix</keyword>
<name>A0ABS3QLI0_9BACT</name>
<dbReference type="InterPro" id="IPR050640">
    <property type="entry name" value="Bact_2-comp_sensor_kinase"/>
</dbReference>
<dbReference type="Pfam" id="PF06580">
    <property type="entry name" value="His_kinase"/>
    <property type="match status" value="1"/>
</dbReference>
<keyword evidence="4" id="KW-1185">Reference proteome</keyword>
<feature type="transmembrane region" description="Helical" evidence="1">
    <location>
        <begin position="12"/>
        <end position="31"/>
    </location>
</feature>